<dbReference type="Proteomes" id="UP001168877">
    <property type="component" value="Unassembled WGS sequence"/>
</dbReference>
<dbReference type="AlphaFoldDB" id="A0AA39RMV5"/>
<dbReference type="InterPro" id="IPR012921">
    <property type="entry name" value="SPOC_C"/>
</dbReference>
<keyword evidence="5" id="KW-1185">Reference proteome</keyword>
<comment type="caution">
    <text evidence="4">The sequence shown here is derived from an EMBL/GenBank/DDBJ whole genome shotgun (WGS) entry which is preliminary data.</text>
</comment>
<sequence>MASAEQPLKKRKLYELPPPEPPKTIAEPEGSVVPPQTPPPLSQDEIQARRRNHDEVRSVYDCYKRLKSCIAQKDARRMPELEQAYLSLITASRGCTSAQRVVADLIPRYASFCPTALEAAAKVVINMHSKSLASINRGEDADGVAFQTAKACIFGLVDICCVASSEAPTSSVIRGICSAVFCNVLAFFISSLDGKNIFHTIDKEVLKMLDSEEIFSDLKQKFSDEDESSLIKLSKFHALSLLRIFISCPKNLLAVCFELFNPAVPEGFHKGQYFLSQITSRLEDDAVVCPLEIRGDGPTSVGTSTRSEEDSNEELSGGKHVSVDSSPVPKSCLLGLVLGKTPSLRSWVFSRYKRLRNLSSFNVSSEITSAMEGMFESFPELAKVRDIEVDSDEDSDPSKYGNQQYLVPRIANKHETSRELSGKESNSRVHDRSRDGSFAENFSGQYLKPRTSVGPVETDHSNAGSAHDSGSTKSMDFETSDHGDFSCGRSSLPRDLSNHQMLSPASRPPLEFRSNSFDGRNHFPAARSSGGGASNTLVSPNHHSAMPYPSPPPLNWHFDGDVSAVDIFSASKQLWLGSFGPDASESHIRFHLERFGPLEHFFFFPIKGFALVEYRNIIDAIRARDYIRGHFPWRVKFMDIGLGARSSINGVAVGSSSYVYVGNVPNQWAKDEILHESSKVVYRGPYMVTDLSYEGALLMEFETPEEATTSMAHLRQHRKGRSNYLPPLNTGPANVAMSHMDGARSSSAVPFHGDIRSNHPGNMSTTSFGSPHTPPFHGASQPGKHHSAPFTVRPEGSSMELVSPRVVSENHGTAGHSFQSNWSVSGHKEMPDVGVRKMDPHDSNTMVNPSQGGNMPGLPIATLGPIPLPQQIQPSPFYRPVYIPPNSSWDARGSKYQLPLNPISPSVMPNTFHGNAVAAPFVPPSVTPLAQIQGASVQNFDQMFSHPVVPAPISSLPPPQPEEPPPLPPSPPPLPQSQPPLVPPPPNSPPPPPPPPDAESTKVETSGQQQQVQHQWQGTLCKSGAQYCTIYAQRENSDICKYSHDISEPAEWPAKLDMTKRTDFRHVKSTFTSTPPHKREVCRLNPSSSGDHKGFQDFISYLKQRECAGVIKIPAVKSIWARILFILPNSNDICSMLSITPNPSDCLIALVVPKETNFEWMIGDLKDDGGGGGGGDDH</sequence>
<evidence type="ECO:0000259" key="3">
    <source>
        <dbReference type="PROSITE" id="PS50102"/>
    </source>
</evidence>
<name>A0AA39RMV5_ACESA</name>
<feature type="compositionally biased region" description="Basic and acidic residues" evidence="2">
    <location>
        <begin position="412"/>
        <end position="437"/>
    </location>
</feature>
<feature type="region of interest" description="Disordered" evidence="2">
    <location>
        <begin position="948"/>
        <end position="1011"/>
    </location>
</feature>
<feature type="compositionally biased region" description="Polar residues" evidence="2">
    <location>
        <begin position="760"/>
        <end position="770"/>
    </location>
</feature>
<feature type="region of interest" description="Disordered" evidence="2">
    <location>
        <begin position="1"/>
        <end position="52"/>
    </location>
</feature>
<dbReference type="EMBL" id="JAUESC010000386">
    <property type="protein sequence ID" value="KAK0575774.1"/>
    <property type="molecule type" value="Genomic_DNA"/>
</dbReference>
<feature type="compositionally biased region" description="Polar residues" evidence="2">
    <location>
        <begin position="461"/>
        <end position="474"/>
    </location>
</feature>
<dbReference type="PANTHER" id="PTHR21494:SF2">
    <property type="entry name" value="NUCLEIC ACID BINDING PROTEIN"/>
    <property type="match status" value="1"/>
</dbReference>
<organism evidence="4 5">
    <name type="scientific">Acer saccharum</name>
    <name type="common">Sugar maple</name>
    <dbReference type="NCBI Taxonomy" id="4024"/>
    <lineage>
        <taxon>Eukaryota</taxon>
        <taxon>Viridiplantae</taxon>
        <taxon>Streptophyta</taxon>
        <taxon>Embryophyta</taxon>
        <taxon>Tracheophyta</taxon>
        <taxon>Spermatophyta</taxon>
        <taxon>Magnoliopsida</taxon>
        <taxon>eudicotyledons</taxon>
        <taxon>Gunneridae</taxon>
        <taxon>Pentapetalae</taxon>
        <taxon>rosids</taxon>
        <taxon>malvids</taxon>
        <taxon>Sapindales</taxon>
        <taxon>Sapindaceae</taxon>
        <taxon>Hippocastanoideae</taxon>
        <taxon>Acereae</taxon>
        <taxon>Acer</taxon>
    </lineage>
</organism>
<dbReference type="GO" id="GO:0003723">
    <property type="term" value="F:RNA binding"/>
    <property type="evidence" value="ECO:0007669"/>
    <property type="project" value="UniProtKB-UniRule"/>
</dbReference>
<feature type="domain" description="RRM" evidence="3">
    <location>
        <begin position="572"/>
        <end position="666"/>
    </location>
</feature>
<proteinExistence type="predicted"/>
<reference evidence="4" key="1">
    <citation type="journal article" date="2022" name="Plant J.">
        <title>Strategies of tolerance reflected in two North American maple genomes.</title>
        <authorList>
            <person name="McEvoy S.L."/>
            <person name="Sezen U.U."/>
            <person name="Trouern-Trend A."/>
            <person name="McMahon S.M."/>
            <person name="Schaberg P.G."/>
            <person name="Yang J."/>
            <person name="Wegrzyn J.L."/>
            <person name="Swenson N.G."/>
        </authorList>
    </citation>
    <scope>NUCLEOTIDE SEQUENCE</scope>
    <source>
        <strain evidence="4">NS2018</strain>
    </source>
</reference>
<feature type="region of interest" description="Disordered" evidence="2">
    <location>
        <begin position="388"/>
        <end position="488"/>
    </location>
</feature>
<dbReference type="InterPro" id="IPR000504">
    <property type="entry name" value="RRM_dom"/>
</dbReference>
<evidence type="ECO:0000256" key="1">
    <source>
        <dbReference type="PROSITE-ProRule" id="PRU00176"/>
    </source>
</evidence>
<dbReference type="SUPFAM" id="SSF54928">
    <property type="entry name" value="RNA-binding domain, RBD"/>
    <property type="match status" value="1"/>
</dbReference>
<evidence type="ECO:0000313" key="4">
    <source>
        <dbReference type="EMBL" id="KAK0575774.1"/>
    </source>
</evidence>
<feature type="region of interest" description="Disordered" evidence="2">
    <location>
        <begin position="293"/>
        <end position="324"/>
    </location>
</feature>
<feature type="compositionally biased region" description="Basic and acidic residues" evidence="2">
    <location>
        <begin position="475"/>
        <end position="484"/>
    </location>
</feature>
<dbReference type="GO" id="GO:0043130">
    <property type="term" value="F:ubiquitin binding"/>
    <property type="evidence" value="ECO:0007669"/>
    <property type="project" value="TreeGrafter"/>
</dbReference>
<evidence type="ECO:0000313" key="5">
    <source>
        <dbReference type="Proteomes" id="UP001168877"/>
    </source>
</evidence>
<dbReference type="CDD" id="cd21546">
    <property type="entry name" value="SPOC_FPA-like"/>
    <property type="match status" value="1"/>
</dbReference>
<dbReference type="InterPro" id="IPR012677">
    <property type="entry name" value="Nucleotide-bd_a/b_plait_sf"/>
</dbReference>
<dbReference type="Gene3D" id="3.30.70.330">
    <property type="match status" value="1"/>
</dbReference>
<dbReference type="InterPro" id="IPR035979">
    <property type="entry name" value="RBD_domain_sf"/>
</dbReference>
<feature type="compositionally biased region" description="Pro residues" evidence="2">
    <location>
        <begin position="955"/>
        <end position="997"/>
    </location>
</feature>
<gene>
    <name evidence="4" type="ORF">LWI29_006776</name>
</gene>
<keyword evidence="1" id="KW-0694">RNA-binding</keyword>
<reference evidence="4" key="2">
    <citation type="submission" date="2023-06" db="EMBL/GenBank/DDBJ databases">
        <authorList>
            <person name="Swenson N.G."/>
            <person name="Wegrzyn J.L."/>
            <person name="Mcevoy S.L."/>
        </authorList>
    </citation>
    <scope>NUCLEOTIDE SEQUENCE</scope>
    <source>
        <strain evidence="4">NS2018</strain>
        <tissue evidence="4">Leaf</tissue>
    </source>
</reference>
<accession>A0AA39RMV5</accession>
<dbReference type="InterPro" id="IPR052586">
    <property type="entry name" value="ASCC2"/>
</dbReference>
<dbReference type="SMART" id="SM00360">
    <property type="entry name" value="RRM"/>
    <property type="match status" value="1"/>
</dbReference>
<dbReference type="PROSITE" id="PS50102">
    <property type="entry name" value="RRM"/>
    <property type="match status" value="1"/>
</dbReference>
<evidence type="ECO:0000256" key="2">
    <source>
        <dbReference type="SAM" id="MobiDB-lite"/>
    </source>
</evidence>
<feature type="region of interest" description="Disordered" evidence="2">
    <location>
        <begin position="760"/>
        <end position="790"/>
    </location>
</feature>
<dbReference type="PANTHER" id="PTHR21494">
    <property type="entry name" value="ACTIVATING SIGNAL COINTEGRATOR 1 COMPLEX SUBUNIT 2 ASC-1 COMPLEX SUBUNIT P100"/>
    <property type="match status" value="1"/>
</dbReference>
<feature type="region of interest" description="Disordered" evidence="2">
    <location>
        <begin position="518"/>
        <end position="545"/>
    </location>
</feature>
<dbReference type="Pfam" id="PF07744">
    <property type="entry name" value="SPOC"/>
    <property type="match status" value="1"/>
</dbReference>
<protein>
    <recommendedName>
        <fullName evidence="3">RRM domain-containing protein</fullName>
    </recommendedName>
</protein>